<proteinExistence type="predicted"/>
<evidence type="ECO:0000259" key="1">
    <source>
        <dbReference type="Pfam" id="PF24035"/>
    </source>
</evidence>
<feature type="domain" description="DUF7344" evidence="1">
    <location>
        <begin position="24"/>
        <end position="100"/>
    </location>
</feature>
<dbReference type="Proteomes" id="UP001595846">
    <property type="component" value="Unassembled WGS sequence"/>
</dbReference>
<accession>A0ABD5NJ48</accession>
<evidence type="ECO:0000313" key="2">
    <source>
        <dbReference type="EMBL" id="MFC3957076.1"/>
    </source>
</evidence>
<dbReference type="EMBL" id="JBHSAQ010000001">
    <property type="protein sequence ID" value="MFC3957076.1"/>
    <property type="molecule type" value="Genomic_DNA"/>
</dbReference>
<sequence length="114" mass="12484">MSQSRNRAADETVRTIELPPSDRHDLLASERRRLTIDVLEECQRTVDLEDIAAAVAARTGTDAESSAEDATRIAIELHHVHLPKLADAGVIEYDPSIRLVTLPADSIAATRSDE</sequence>
<organism evidence="2 3">
    <name type="scientific">Halovivax cerinus</name>
    <dbReference type="NCBI Taxonomy" id="1487865"/>
    <lineage>
        <taxon>Archaea</taxon>
        <taxon>Methanobacteriati</taxon>
        <taxon>Methanobacteriota</taxon>
        <taxon>Stenosarchaea group</taxon>
        <taxon>Halobacteria</taxon>
        <taxon>Halobacteriales</taxon>
        <taxon>Natrialbaceae</taxon>
        <taxon>Halovivax</taxon>
    </lineage>
</organism>
<name>A0ABD5NJ48_9EURY</name>
<dbReference type="GeneID" id="73904760"/>
<keyword evidence="3" id="KW-1185">Reference proteome</keyword>
<protein>
    <recommendedName>
        <fullName evidence="1">DUF7344 domain-containing protein</fullName>
    </recommendedName>
</protein>
<gene>
    <name evidence="2" type="ORF">ACFOUR_01640</name>
</gene>
<dbReference type="Pfam" id="PF24035">
    <property type="entry name" value="DUF7344"/>
    <property type="match status" value="1"/>
</dbReference>
<dbReference type="AlphaFoldDB" id="A0ABD5NJ48"/>
<comment type="caution">
    <text evidence="2">The sequence shown here is derived from an EMBL/GenBank/DDBJ whole genome shotgun (WGS) entry which is preliminary data.</text>
</comment>
<reference evidence="2 3" key="1">
    <citation type="journal article" date="2019" name="Int. J. Syst. Evol. Microbiol.">
        <title>The Global Catalogue of Microorganisms (GCM) 10K type strain sequencing project: providing services to taxonomists for standard genome sequencing and annotation.</title>
        <authorList>
            <consortium name="The Broad Institute Genomics Platform"/>
            <consortium name="The Broad Institute Genome Sequencing Center for Infectious Disease"/>
            <person name="Wu L."/>
            <person name="Ma J."/>
        </authorList>
    </citation>
    <scope>NUCLEOTIDE SEQUENCE [LARGE SCALE GENOMIC DNA]</scope>
    <source>
        <strain evidence="2 3">IBRC-M 10256</strain>
    </source>
</reference>
<evidence type="ECO:0000313" key="3">
    <source>
        <dbReference type="Proteomes" id="UP001595846"/>
    </source>
</evidence>
<dbReference type="RefSeq" id="WP_256531993.1">
    <property type="nucleotide sequence ID" value="NZ_CP101824.1"/>
</dbReference>
<dbReference type="InterPro" id="IPR055768">
    <property type="entry name" value="DUF7344"/>
</dbReference>